<dbReference type="AlphaFoldDB" id="A0A396JHE0"/>
<organism evidence="2">
    <name type="scientific">Medicago truncatula</name>
    <name type="common">Barrel medic</name>
    <name type="synonym">Medicago tribuloides</name>
    <dbReference type="NCBI Taxonomy" id="3880"/>
    <lineage>
        <taxon>Eukaryota</taxon>
        <taxon>Viridiplantae</taxon>
        <taxon>Streptophyta</taxon>
        <taxon>Embryophyta</taxon>
        <taxon>Tracheophyta</taxon>
        <taxon>Spermatophyta</taxon>
        <taxon>Magnoliopsida</taxon>
        <taxon>eudicotyledons</taxon>
        <taxon>Gunneridae</taxon>
        <taxon>Pentapetalae</taxon>
        <taxon>rosids</taxon>
        <taxon>fabids</taxon>
        <taxon>Fabales</taxon>
        <taxon>Fabaceae</taxon>
        <taxon>Papilionoideae</taxon>
        <taxon>50 kb inversion clade</taxon>
        <taxon>NPAAA clade</taxon>
        <taxon>Hologalegina</taxon>
        <taxon>IRL clade</taxon>
        <taxon>Trifolieae</taxon>
        <taxon>Medicago</taxon>
    </lineage>
</organism>
<name>A0A396JHE0_MEDTR</name>
<dbReference type="Proteomes" id="UP000265566">
    <property type="component" value="Chromosome 2"/>
</dbReference>
<gene>
    <name evidence="2" type="ORF">MtrunA17_Chr2g0333511</name>
</gene>
<comment type="caution">
    <text evidence="2">The sequence shown here is derived from an EMBL/GenBank/DDBJ whole genome shotgun (WGS) entry which is preliminary data.</text>
</comment>
<protein>
    <submittedName>
        <fullName evidence="2">Uncharacterized protein</fullName>
    </submittedName>
</protein>
<reference evidence="2" key="1">
    <citation type="journal article" date="2018" name="Nat. Plants">
        <title>Whole-genome landscape of Medicago truncatula symbiotic genes.</title>
        <authorList>
            <person name="Pecrix Y."/>
            <person name="Gamas P."/>
            <person name="Carrere S."/>
        </authorList>
    </citation>
    <scope>NUCLEOTIDE SEQUENCE</scope>
    <source>
        <tissue evidence="2">Leaves</tissue>
    </source>
</reference>
<proteinExistence type="predicted"/>
<evidence type="ECO:0000313" key="2">
    <source>
        <dbReference type="EMBL" id="RHN76564.1"/>
    </source>
</evidence>
<dbReference type="Gramene" id="rna12912">
    <property type="protein sequence ID" value="RHN76564.1"/>
    <property type="gene ID" value="gene12912"/>
</dbReference>
<accession>A0A396JHE0</accession>
<sequence length="46" mass="5480">MQRISQNKTPSSRKQVLQLQTSSSPQPNDPTFIYFQSLFHCYWVMM</sequence>
<dbReference type="EMBL" id="PSQE01000002">
    <property type="protein sequence ID" value="RHN76564.1"/>
    <property type="molecule type" value="Genomic_DNA"/>
</dbReference>
<feature type="compositionally biased region" description="Polar residues" evidence="1">
    <location>
        <begin position="1"/>
        <end position="26"/>
    </location>
</feature>
<feature type="region of interest" description="Disordered" evidence="1">
    <location>
        <begin position="1"/>
        <end position="29"/>
    </location>
</feature>
<evidence type="ECO:0000256" key="1">
    <source>
        <dbReference type="SAM" id="MobiDB-lite"/>
    </source>
</evidence>